<sequence>MDPLEPIESTADENRAPHLLASVWTLTALSLVFLALRYFCKFRRHNGFWWDDYILLVSWICLLLVASLTTAATGFGLGRHFTDVFANNPTDLFQIARLIGLTSLMSILAAVWSKTSFAVTLLRFVDGWKRPFLWFAIASMNALMLTAAILLFTSCAPVQKTWDPTIPGSCLSLKVDIVIGVVASAYSGVMDVLLALMAWRVVWGLSMETREKAGVALAMSMGVFAAAIAFIKCYYIGNMAFEDPTYTSVTLMIWGAAESAVTIIAASIPILRTMFLEVSMLKYRSRSVRLEDGIRMSTSRMRNLSFSRAPDPPQGSAAAVNAGVDDDASIVPSRGGEESSLGSDVKLGGILRTTEVEMNYHRRESADRYGYEP</sequence>
<evidence type="ECO:0000313" key="9">
    <source>
        <dbReference type="Proteomes" id="UP001244011"/>
    </source>
</evidence>
<dbReference type="Proteomes" id="UP001244011">
    <property type="component" value="Unassembled WGS sequence"/>
</dbReference>
<evidence type="ECO:0000256" key="4">
    <source>
        <dbReference type="ARBA" id="ARBA00023136"/>
    </source>
</evidence>
<dbReference type="EMBL" id="MU839001">
    <property type="protein sequence ID" value="KAK1770050.1"/>
    <property type="molecule type" value="Genomic_DNA"/>
</dbReference>
<feature type="transmembrane region" description="Helical" evidence="6">
    <location>
        <begin position="249"/>
        <end position="271"/>
    </location>
</feature>
<feature type="transmembrane region" description="Helical" evidence="6">
    <location>
        <begin position="177"/>
        <end position="203"/>
    </location>
</feature>
<proteinExistence type="inferred from homology"/>
<reference evidence="8" key="1">
    <citation type="submission" date="2023-06" db="EMBL/GenBank/DDBJ databases">
        <title>Genome-scale phylogeny and comparative genomics of the fungal order Sordariales.</title>
        <authorList>
            <consortium name="Lawrence Berkeley National Laboratory"/>
            <person name="Hensen N."/>
            <person name="Bonometti L."/>
            <person name="Westerberg I."/>
            <person name="Brannstrom I.O."/>
            <person name="Guillou S."/>
            <person name="Cros-Aarteil S."/>
            <person name="Calhoun S."/>
            <person name="Haridas S."/>
            <person name="Kuo A."/>
            <person name="Mondo S."/>
            <person name="Pangilinan J."/>
            <person name="Riley R."/>
            <person name="Labutti K."/>
            <person name="Andreopoulos B."/>
            <person name="Lipzen A."/>
            <person name="Chen C."/>
            <person name="Yanf M."/>
            <person name="Daum C."/>
            <person name="Ng V."/>
            <person name="Clum A."/>
            <person name="Steindorff A."/>
            <person name="Ohm R."/>
            <person name="Martin F."/>
            <person name="Silar P."/>
            <person name="Natvig D."/>
            <person name="Lalanne C."/>
            <person name="Gautier V."/>
            <person name="Ament-Velasquez S.L."/>
            <person name="Kruys A."/>
            <person name="Hutchinson M.I."/>
            <person name="Powell A.J."/>
            <person name="Barry K."/>
            <person name="Miller A.N."/>
            <person name="Grigoriev I.V."/>
            <person name="Debuchy R."/>
            <person name="Gladieux P."/>
            <person name="Thoren M.H."/>
            <person name="Johannesson H."/>
        </authorList>
    </citation>
    <scope>NUCLEOTIDE SEQUENCE</scope>
    <source>
        <strain evidence="8">8032-3</strain>
    </source>
</reference>
<evidence type="ECO:0000256" key="1">
    <source>
        <dbReference type="ARBA" id="ARBA00004141"/>
    </source>
</evidence>
<feature type="transmembrane region" description="Helical" evidence="6">
    <location>
        <begin position="52"/>
        <end position="72"/>
    </location>
</feature>
<feature type="domain" description="Rhodopsin" evidence="7">
    <location>
        <begin position="36"/>
        <end position="275"/>
    </location>
</feature>
<dbReference type="AlphaFoldDB" id="A0AAJ0C4Z7"/>
<evidence type="ECO:0000259" key="7">
    <source>
        <dbReference type="Pfam" id="PF20684"/>
    </source>
</evidence>
<dbReference type="InterPro" id="IPR052337">
    <property type="entry name" value="SAT4-like"/>
</dbReference>
<evidence type="ECO:0000256" key="3">
    <source>
        <dbReference type="ARBA" id="ARBA00022989"/>
    </source>
</evidence>
<dbReference type="Pfam" id="PF20684">
    <property type="entry name" value="Fung_rhodopsin"/>
    <property type="match status" value="1"/>
</dbReference>
<keyword evidence="9" id="KW-1185">Reference proteome</keyword>
<dbReference type="PANTHER" id="PTHR33048">
    <property type="entry name" value="PTH11-LIKE INTEGRAL MEMBRANE PROTEIN (AFU_ORTHOLOGUE AFUA_5G11245)"/>
    <property type="match status" value="1"/>
</dbReference>
<name>A0AAJ0C4Z7_9PEZI</name>
<dbReference type="GeneID" id="85310382"/>
<comment type="similarity">
    <text evidence="5">Belongs to the SAT4 family.</text>
</comment>
<feature type="transmembrane region" description="Helical" evidence="6">
    <location>
        <begin position="132"/>
        <end position="152"/>
    </location>
</feature>
<keyword evidence="4 6" id="KW-0472">Membrane</keyword>
<protein>
    <recommendedName>
        <fullName evidence="7">Rhodopsin domain-containing protein</fullName>
    </recommendedName>
</protein>
<keyword evidence="2 6" id="KW-0812">Transmembrane</keyword>
<feature type="transmembrane region" description="Helical" evidence="6">
    <location>
        <begin position="20"/>
        <end position="40"/>
    </location>
</feature>
<feature type="transmembrane region" description="Helical" evidence="6">
    <location>
        <begin position="215"/>
        <end position="237"/>
    </location>
</feature>
<evidence type="ECO:0000256" key="5">
    <source>
        <dbReference type="ARBA" id="ARBA00038359"/>
    </source>
</evidence>
<keyword evidence="3 6" id="KW-1133">Transmembrane helix</keyword>
<dbReference type="PANTHER" id="PTHR33048:SF42">
    <property type="entry name" value="INTEGRAL MEMBRANE PROTEIN"/>
    <property type="match status" value="1"/>
</dbReference>
<feature type="transmembrane region" description="Helical" evidence="6">
    <location>
        <begin position="92"/>
        <end position="112"/>
    </location>
</feature>
<gene>
    <name evidence="8" type="ORF">QBC33DRAFT_529996</name>
</gene>
<evidence type="ECO:0000256" key="2">
    <source>
        <dbReference type="ARBA" id="ARBA00022692"/>
    </source>
</evidence>
<dbReference type="InterPro" id="IPR049326">
    <property type="entry name" value="Rhodopsin_dom_fungi"/>
</dbReference>
<evidence type="ECO:0000256" key="6">
    <source>
        <dbReference type="SAM" id="Phobius"/>
    </source>
</evidence>
<organism evidence="8 9">
    <name type="scientific">Phialemonium atrogriseum</name>
    <dbReference type="NCBI Taxonomy" id="1093897"/>
    <lineage>
        <taxon>Eukaryota</taxon>
        <taxon>Fungi</taxon>
        <taxon>Dikarya</taxon>
        <taxon>Ascomycota</taxon>
        <taxon>Pezizomycotina</taxon>
        <taxon>Sordariomycetes</taxon>
        <taxon>Sordariomycetidae</taxon>
        <taxon>Cephalothecales</taxon>
        <taxon>Cephalothecaceae</taxon>
        <taxon>Phialemonium</taxon>
    </lineage>
</organism>
<accession>A0AAJ0C4Z7</accession>
<comment type="caution">
    <text evidence="8">The sequence shown here is derived from an EMBL/GenBank/DDBJ whole genome shotgun (WGS) entry which is preliminary data.</text>
</comment>
<evidence type="ECO:0000313" key="8">
    <source>
        <dbReference type="EMBL" id="KAK1770050.1"/>
    </source>
</evidence>
<dbReference type="RefSeq" id="XP_060286263.1">
    <property type="nucleotide sequence ID" value="XM_060427195.1"/>
</dbReference>
<dbReference type="GO" id="GO:0016020">
    <property type="term" value="C:membrane"/>
    <property type="evidence" value="ECO:0007669"/>
    <property type="project" value="UniProtKB-SubCell"/>
</dbReference>
<comment type="subcellular location">
    <subcellularLocation>
        <location evidence="1">Membrane</location>
        <topology evidence="1">Multi-pass membrane protein</topology>
    </subcellularLocation>
</comment>